<evidence type="ECO:0000256" key="5">
    <source>
        <dbReference type="SAM" id="Phobius"/>
    </source>
</evidence>
<reference evidence="7" key="1">
    <citation type="submission" date="2022-05" db="EMBL/GenBank/DDBJ databases">
        <authorList>
            <person name="Park J.-S."/>
        </authorList>
    </citation>
    <scope>NUCLEOTIDE SEQUENCE</scope>
    <source>
        <strain evidence="7">2012CJ41-6</strain>
    </source>
</reference>
<dbReference type="InterPro" id="IPR050638">
    <property type="entry name" value="AA-Vitamin_Transporters"/>
</dbReference>
<keyword evidence="3 5" id="KW-1133">Transmembrane helix</keyword>
<dbReference type="Pfam" id="PF00892">
    <property type="entry name" value="EamA"/>
    <property type="match status" value="1"/>
</dbReference>
<keyword evidence="8" id="KW-1185">Reference proteome</keyword>
<dbReference type="PANTHER" id="PTHR32322">
    <property type="entry name" value="INNER MEMBRANE TRANSPORTER"/>
    <property type="match status" value="1"/>
</dbReference>
<evidence type="ECO:0000256" key="4">
    <source>
        <dbReference type="ARBA" id="ARBA00023136"/>
    </source>
</evidence>
<dbReference type="EMBL" id="JAMFMB010000007">
    <property type="protein sequence ID" value="MCL6283335.1"/>
    <property type="molecule type" value="Genomic_DNA"/>
</dbReference>
<keyword evidence="4 5" id="KW-0472">Membrane</keyword>
<comment type="caution">
    <text evidence="7">The sequence shown here is derived from an EMBL/GenBank/DDBJ whole genome shotgun (WGS) entry which is preliminary data.</text>
</comment>
<feature type="transmembrane region" description="Helical" evidence="5">
    <location>
        <begin position="169"/>
        <end position="191"/>
    </location>
</feature>
<dbReference type="RefSeq" id="WP_249708109.1">
    <property type="nucleotide sequence ID" value="NZ_JAMFMB010000007.1"/>
</dbReference>
<feature type="transmembrane region" description="Helical" evidence="5">
    <location>
        <begin position="36"/>
        <end position="54"/>
    </location>
</feature>
<feature type="transmembrane region" description="Helical" evidence="5">
    <location>
        <begin position="257"/>
        <end position="278"/>
    </location>
</feature>
<organism evidence="7 8">
    <name type="scientific">Ruegeria spongiae</name>
    <dbReference type="NCBI Taxonomy" id="2942209"/>
    <lineage>
        <taxon>Bacteria</taxon>
        <taxon>Pseudomonadati</taxon>
        <taxon>Pseudomonadota</taxon>
        <taxon>Alphaproteobacteria</taxon>
        <taxon>Rhodobacterales</taxon>
        <taxon>Roseobacteraceae</taxon>
        <taxon>Ruegeria</taxon>
    </lineage>
</organism>
<dbReference type="InterPro" id="IPR037185">
    <property type="entry name" value="EmrE-like"/>
</dbReference>
<feature type="transmembrane region" description="Helical" evidence="5">
    <location>
        <begin position="66"/>
        <end position="84"/>
    </location>
</feature>
<dbReference type="InterPro" id="IPR000620">
    <property type="entry name" value="EamA_dom"/>
</dbReference>
<evidence type="ECO:0000256" key="3">
    <source>
        <dbReference type="ARBA" id="ARBA00022989"/>
    </source>
</evidence>
<dbReference type="PANTHER" id="PTHR32322:SF9">
    <property type="entry name" value="AMINO-ACID METABOLITE EFFLUX PUMP-RELATED"/>
    <property type="match status" value="1"/>
</dbReference>
<evidence type="ECO:0000256" key="1">
    <source>
        <dbReference type="ARBA" id="ARBA00004141"/>
    </source>
</evidence>
<feature type="transmembrane region" description="Helical" evidence="5">
    <location>
        <begin position="143"/>
        <end position="162"/>
    </location>
</feature>
<dbReference type="SUPFAM" id="SSF103481">
    <property type="entry name" value="Multidrug resistance efflux transporter EmrE"/>
    <property type="match status" value="2"/>
</dbReference>
<evidence type="ECO:0000313" key="7">
    <source>
        <dbReference type="EMBL" id="MCL6283335.1"/>
    </source>
</evidence>
<proteinExistence type="predicted"/>
<gene>
    <name evidence="7" type="ORF">M3P21_07295</name>
</gene>
<feature type="transmembrane region" description="Helical" evidence="5">
    <location>
        <begin position="90"/>
        <end position="107"/>
    </location>
</feature>
<evidence type="ECO:0000259" key="6">
    <source>
        <dbReference type="Pfam" id="PF00892"/>
    </source>
</evidence>
<evidence type="ECO:0000256" key="2">
    <source>
        <dbReference type="ARBA" id="ARBA00022692"/>
    </source>
</evidence>
<evidence type="ECO:0000313" key="8">
    <source>
        <dbReference type="Proteomes" id="UP001203880"/>
    </source>
</evidence>
<feature type="transmembrane region" description="Helical" evidence="5">
    <location>
        <begin position="197"/>
        <end position="220"/>
    </location>
</feature>
<feature type="transmembrane region" description="Helical" evidence="5">
    <location>
        <begin position="227"/>
        <end position="251"/>
    </location>
</feature>
<feature type="domain" description="EamA" evidence="6">
    <location>
        <begin position="145"/>
        <end position="274"/>
    </location>
</feature>
<dbReference type="Proteomes" id="UP001203880">
    <property type="component" value="Unassembled WGS sequence"/>
</dbReference>
<feature type="transmembrane region" description="Helical" evidence="5">
    <location>
        <begin position="119"/>
        <end position="137"/>
    </location>
</feature>
<protein>
    <submittedName>
        <fullName evidence="7">DMT family transporter</fullName>
    </submittedName>
</protein>
<keyword evidence="2 5" id="KW-0812">Transmembrane</keyword>
<comment type="subcellular location">
    <subcellularLocation>
        <location evidence="1">Membrane</location>
        <topology evidence="1">Multi-pass membrane protein</topology>
    </subcellularLocation>
</comment>
<sequence>MRLVLLISLTMVAFAANSILNRLAVGSGAADPGTFAVVRVLAGALVLCLLVWARGGRVPLTARGRVVGALSLSLYMVGFSMAYLTLDAGLGALILFGVVQIAMFTYGTLRGARPSPSQIMGAVIAFAGLAYVLWPSGGMRVDAGGAALMALAGLGWAAYTLAGRSAPDALAATAANFVTALPLTAAAIWMIGPALEMTPAGLALACLSGAVTSGLGYALWYRLVPQLSPAVAATVQLSVPVIALVAGVLLLGEVGSLSLVLGTMLVLGGIALAVLPGARR</sequence>
<accession>A0ABT0Q0I3</accession>
<name>A0ABT0Q0I3_9RHOB</name>